<dbReference type="Proteomes" id="UP001374535">
    <property type="component" value="Chromosome 2"/>
</dbReference>
<dbReference type="EMBL" id="CP144699">
    <property type="protein sequence ID" value="WVZ19159.1"/>
    <property type="molecule type" value="Genomic_DNA"/>
</dbReference>
<keyword evidence="3" id="KW-1185">Reference proteome</keyword>
<proteinExistence type="predicted"/>
<dbReference type="InterPro" id="IPR017853">
    <property type="entry name" value="GH"/>
</dbReference>
<dbReference type="PRINTS" id="PR00551">
    <property type="entry name" value="2SGLOBULIN"/>
</dbReference>
<name>A0AAQ3S842_VIGMU</name>
<reference evidence="2 3" key="1">
    <citation type="journal article" date="2023" name="Life. Sci Alliance">
        <title>Evolutionary insights into 3D genome organization and epigenetic landscape of Vigna mungo.</title>
        <authorList>
            <person name="Junaid A."/>
            <person name="Singh B."/>
            <person name="Bhatia S."/>
        </authorList>
    </citation>
    <scope>NUCLEOTIDE SEQUENCE [LARGE SCALE GENOMIC DNA]</scope>
    <source>
        <strain evidence="2">Urdbean</strain>
    </source>
</reference>
<dbReference type="InterPro" id="IPR001223">
    <property type="entry name" value="Glyco_hydro18_cat"/>
</dbReference>
<evidence type="ECO:0000259" key="1">
    <source>
        <dbReference type="PROSITE" id="PS51910"/>
    </source>
</evidence>
<gene>
    <name evidence="2" type="ORF">V8G54_006481</name>
</gene>
<dbReference type="GO" id="GO:0005975">
    <property type="term" value="P:carbohydrate metabolic process"/>
    <property type="evidence" value="ECO:0007669"/>
    <property type="project" value="InterPro"/>
</dbReference>
<dbReference type="Pfam" id="PF00704">
    <property type="entry name" value="Glyco_hydro_18"/>
    <property type="match status" value="1"/>
</dbReference>
<sequence>MSPKPIFREYIIGSKDVPPIEGFPVEIINKRIPQFHFILAFASDDYVEDASGKKQGKGNFRANWNVTKFSAKSIRELKADYEGVKVIISLGGRGTDFPFNPTDKEIWIDNAKKSLNEIISVLYKFHLETVIDGIDINYEHIESSEDEFAYSIGKVIDYLQTTITSGLVVSIAPSKPVLPHYQQLFKANPNRIHWVNYQYYDQKVPSTHEFVNLHKTLIDTFGVDKLLAGFSTDPKDKGNISLEVFVEGVLQLIASGSLAGIFVSDAQSSRLIEPPLYVEKKAQEILTGSD</sequence>
<dbReference type="PANTHER" id="PTHR46476">
    <property type="entry name" value="CHITINASE 2-LIKE"/>
    <property type="match status" value="1"/>
</dbReference>
<organism evidence="2 3">
    <name type="scientific">Vigna mungo</name>
    <name type="common">Black gram</name>
    <name type="synonym">Phaseolus mungo</name>
    <dbReference type="NCBI Taxonomy" id="3915"/>
    <lineage>
        <taxon>Eukaryota</taxon>
        <taxon>Viridiplantae</taxon>
        <taxon>Streptophyta</taxon>
        <taxon>Embryophyta</taxon>
        <taxon>Tracheophyta</taxon>
        <taxon>Spermatophyta</taxon>
        <taxon>Magnoliopsida</taxon>
        <taxon>eudicotyledons</taxon>
        <taxon>Gunneridae</taxon>
        <taxon>Pentapetalae</taxon>
        <taxon>rosids</taxon>
        <taxon>fabids</taxon>
        <taxon>Fabales</taxon>
        <taxon>Fabaceae</taxon>
        <taxon>Papilionoideae</taxon>
        <taxon>50 kb inversion clade</taxon>
        <taxon>NPAAA clade</taxon>
        <taxon>indigoferoid/millettioid clade</taxon>
        <taxon>Phaseoleae</taxon>
        <taxon>Vigna</taxon>
    </lineage>
</organism>
<dbReference type="Gene3D" id="3.20.20.80">
    <property type="entry name" value="Glycosidases"/>
    <property type="match status" value="1"/>
</dbReference>
<evidence type="ECO:0000313" key="2">
    <source>
        <dbReference type="EMBL" id="WVZ19159.1"/>
    </source>
</evidence>
<feature type="domain" description="GH18" evidence="1">
    <location>
        <begin position="5"/>
        <end position="290"/>
    </location>
</feature>
<accession>A0AAQ3S842</accession>
<dbReference type="SUPFAM" id="SSF51445">
    <property type="entry name" value="(Trans)glycosidases"/>
    <property type="match status" value="1"/>
</dbReference>
<dbReference type="AlphaFoldDB" id="A0AAQ3S842"/>
<evidence type="ECO:0000313" key="3">
    <source>
        <dbReference type="Proteomes" id="UP001374535"/>
    </source>
</evidence>
<dbReference type="PROSITE" id="PS51910">
    <property type="entry name" value="GH18_2"/>
    <property type="match status" value="1"/>
</dbReference>
<protein>
    <recommendedName>
        <fullName evidence="1">GH18 domain-containing protein</fullName>
    </recommendedName>
</protein>
<dbReference type="PANTHER" id="PTHR46476:SF13">
    <property type="entry name" value="2, PUTATIVE, EXPRESSED-RELATED"/>
    <property type="match status" value="1"/>
</dbReference>
<dbReference type="InterPro" id="IPR000677">
    <property type="entry name" value="Chitinase-like"/>
</dbReference>